<evidence type="ECO:0000313" key="1">
    <source>
        <dbReference type="EMBL" id="PVE45627.1"/>
    </source>
</evidence>
<gene>
    <name evidence="1" type="ORF">DDE23_20400</name>
</gene>
<evidence type="ECO:0000313" key="2">
    <source>
        <dbReference type="Proteomes" id="UP000244810"/>
    </source>
</evidence>
<keyword evidence="2" id="KW-1185">Reference proteome</keyword>
<dbReference type="OrthoDB" id="9919310at2"/>
<sequence>MGMMRKNPDQGRAVALCERVRDLDRELIALVMTYQDDMTVKGAGELVKMQTRLRHLRYTIEGEARIDLPMRAGPSQANPLRG</sequence>
<reference evidence="1 2" key="1">
    <citation type="journal article" date="2011" name="Syst. Appl. Microbiol.">
        <title>Defluviimonas denitrificans gen. nov., sp. nov., and Pararhodobacter aggregans gen. nov., sp. nov., non-phototrophic Rhodobacteraceae from the biofilter of a marine aquaculture.</title>
        <authorList>
            <person name="Foesel B.U."/>
            <person name="Drake H.L."/>
            <person name="Schramm A."/>
        </authorList>
    </citation>
    <scope>NUCLEOTIDE SEQUENCE [LARGE SCALE GENOMIC DNA]</scope>
    <source>
        <strain evidence="1 2">D1-19</strain>
    </source>
</reference>
<dbReference type="RefSeq" id="WP_107754939.1">
    <property type="nucleotide sequence ID" value="NZ_JBLWSZ010000007.1"/>
</dbReference>
<dbReference type="EMBL" id="QDDR01000013">
    <property type="protein sequence ID" value="PVE45627.1"/>
    <property type="molecule type" value="Genomic_DNA"/>
</dbReference>
<protein>
    <submittedName>
        <fullName evidence="1">Uncharacterized protein</fullName>
    </submittedName>
</protein>
<dbReference type="Proteomes" id="UP000244810">
    <property type="component" value="Unassembled WGS sequence"/>
</dbReference>
<dbReference type="AlphaFoldDB" id="A0A2T7ULT7"/>
<organism evidence="1 2">
    <name type="scientific">Pararhodobacter aggregans</name>
    <dbReference type="NCBI Taxonomy" id="404875"/>
    <lineage>
        <taxon>Bacteria</taxon>
        <taxon>Pseudomonadati</taxon>
        <taxon>Pseudomonadota</taxon>
        <taxon>Alphaproteobacteria</taxon>
        <taxon>Rhodobacterales</taxon>
        <taxon>Paracoccaceae</taxon>
        <taxon>Pararhodobacter</taxon>
    </lineage>
</organism>
<accession>A0A2T7ULT7</accession>
<comment type="caution">
    <text evidence="1">The sequence shown here is derived from an EMBL/GenBank/DDBJ whole genome shotgun (WGS) entry which is preliminary data.</text>
</comment>
<name>A0A2T7ULT7_9RHOB</name>
<proteinExistence type="predicted"/>